<feature type="domain" description="Response regulatory" evidence="2">
    <location>
        <begin position="10"/>
        <end position="126"/>
    </location>
</feature>
<sequence length="131" mass="14425">MAEELADPPCLIVADPDVLIRNGLAEYLRHCGYKVFEAATSDEVIIALEEGATSFQAMLVDAELSGELNAFELRMWVKEHYPDVDIILAGNVDRAAKAAGHLCDDGPHLQRPYDPESVVAHIKRLLAATRR</sequence>
<accession>A0ABM6M304</accession>
<reference evidence="3 4" key="1">
    <citation type="submission" date="2017-03" db="EMBL/GenBank/DDBJ databases">
        <title>Complete genome sequence of Blastomonas fulva degrading microcsystin LR.</title>
        <authorList>
            <person name="Lee H.-g."/>
            <person name="Jin L."/>
            <person name="oh H.-M."/>
        </authorList>
    </citation>
    <scope>NUCLEOTIDE SEQUENCE [LARGE SCALE GENOMIC DNA]</scope>
    <source>
        <strain evidence="3 4">T2</strain>
    </source>
</reference>
<dbReference type="EMBL" id="CP020083">
    <property type="protein sequence ID" value="ASR50200.1"/>
    <property type="molecule type" value="Genomic_DNA"/>
</dbReference>
<dbReference type="Proteomes" id="UP000258016">
    <property type="component" value="Chromosome"/>
</dbReference>
<evidence type="ECO:0000313" key="4">
    <source>
        <dbReference type="Proteomes" id="UP000258016"/>
    </source>
</evidence>
<keyword evidence="4" id="KW-1185">Reference proteome</keyword>
<evidence type="ECO:0000256" key="1">
    <source>
        <dbReference type="PROSITE-ProRule" id="PRU00169"/>
    </source>
</evidence>
<dbReference type="GeneID" id="303484123"/>
<dbReference type="Gene3D" id="3.40.50.2300">
    <property type="match status" value="1"/>
</dbReference>
<dbReference type="SUPFAM" id="SSF52172">
    <property type="entry name" value="CheY-like"/>
    <property type="match status" value="1"/>
</dbReference>
<evidence type="ECO:0000313" key="3">
    <source>
        <dbReference type="EMBL" id="ASR50200.1"/>
    </source>
</evidence>
<protein>
    <recommendedName>
        <fullName evidence="2">Response regulatory domain-containing protein</fullName>
    </recommendedName>
</protein>
<feature type="modified residue" description="4-aspartylphosphate" evidence="1">
    <location>
        <position position="61"/>
    </location>
</feature>
<evidence type="ECO:0000259" key="2">
    <source>
        <dbReference type="PROSITE" id="PS50110"/>
    </source>
</evidence>
<organism evidence="3 4">
    <name type="scientific">Blastomonas fulva</name>
    <dbReference type="NCBI Taxonomy" id="1550728"/>
    <lineage>
        <taxon>Bacteria</taxon>
        <taxon>Pseudomonadati</taxon>
        <taxon>Pseudomonadota</taxon>
        <taxon>Alphaproteobacteria</taxon>
        <taxon>Sphingomonadales</taxon>
        <taxon>Sphingomonadaceae</taxon>
        <taxon>Blastomonas</taxon>
    </lineage>
</organism>
<proteinExistence type="predicted"/>
<name>A0ABM6M304_9SPHN</name>
<dbReference type="PROSITE" id="PS50110">
    <property type="entry name" value="RESPONSE_REGULATORY"/>
    <property type="match status" value="1"/>
</dbReference>
<dbReference type="InterPro" id="IPR001789">
    <property type="entry name" value="Sig_transdc_resp-reg_receiver"/>
</dbReference>
<dbReference type="RefSeq" id="WP_117351153.1">
    <property type="nucleotide sequence ID" value="NZ_CP020083.1"/>
</dbReference>
<keyword evidence="1" id="KW-0597">Phosphoprotein</keyword>
<dbReference type="InterPro" id="IPR011006">
    <property type="entry name" value="CheY-like_superfamily"/>
</dbReference>
<gene>
    <name evidence="3" type="ORF">B5J99_00855</name>
</gene>